<evidence type="ECO:0000256" key="4">
    <source>
        <dbReference type="ARBA" id="ARBA00022490"/>
    </source>
</evidence>
<evidence type="ECO:0000256" key="9">
    <source>
        <dbReference type="ARBA" id="ARBA00022842"/>
    </source>
</evidence>
<keyword evidence="8" id="KW-0067">ATP-binding</keyword>
<evidence type="ECO:0000256" key="3">
    <source>
        <dbReference type="ARBA" id="ARBA00019010"/>
    </source>
</evidence>
<evidence type="ECO:0000256" key="6">
    <source>
        <dbReference type="ARBA" id="ARBA00022723"/>
    </source>
</evidence>
<keyword evidence="4" id="KW-0963">Cytoplasm</keyword>
<comment type="similarity">
    <text evidence="2">Belongs to the TsaE family.</text>
</comment>
<proteinExistence type="inferred from homology"/>
<evidence type="ECO:0000256" key="7">
    <source>
        <dbReference type="ARBA" id="ARBA00022741"/>
    </source>
</evidence>
<dbReference type="Proteomes" id="UP000732105">
    <property type="component" value="Unassembled WGS sequence"/>
</dbReference>
<evidence type="ECO:0000256" key="2">
    <source>
        <dbReference type="ARBA" id="ARBA00007599"/>
    </source>
</evidence>
<keyword evidence="12" id="KW-1185">Reference proteome</keyword>
<organism evidence="11 12">
    <name type="scientific">Marinifilum caeruleilacunae</name>
    <dbReference type="NCBI Taxonomy" id="2499076"/>
    <lineage>
        <taxon>Bacteria</taxon>
        <taxon>Pseudomonadati</taxon>
        <taxon>Bacteroidota</taxon>
        <taxon>Bacteroidia</taxon>
        <taxon>Marinilabiliales</taxon>
        <taxon>Marinifilaceae</taxon>
    </lineage>
</organism>
<protein>
    <recommendedName>
        <fullName evidence="3">tRNA threonylcarbamoyladenosine biosynthesis protein TsaE</fullName>
    </recommendedName>
    <alternativeName>
        <fullName evidence="10">t(6)A37 threonylcarbamoyladenosine biosynthesis protein TsaE</fullName>
    </alternativeName>
</protein>
<dbReference type="InterPro" id="IPR003442">
    <property type="entry name" value="T6A_TsaE"/>
</dbReference>
<evidence type="ECO:0000256" key="10">
    <source>
        <dbReference type="ARBA" id="ARBA00032441"/>
    </source>
</evidence>
<keyword evidence="9" id="KW-0460">Magnesium</keyword>
<dbReference type="Pfam" id="PF02367">
    <property type="entry name" value="TsaE"/>
    <property type="match status" value="1"/>
</dbReference>
<gene>
    <name evidence="11" type="primary">tsaE</name>
    <name evidence="11" type="ORF">ELS83_13510</name>
</gene>
<keyword evidence="6" id="KW-0479">Metal-binding</keyword>
<dbReference type="NCBIfam" id="TIGR00150">
    <property type="entry name" value="T6A_YjeE"/>
    <property type="match status" value="1"/>
</dbReference>
<dbReference type="InterPro" id="IPR027417">
    <property type="entry name" value="P-loop_NTPase"/>
</dbReference>
<evidence type="ECO:0000313" key="11">
    <source>
        <dbReference type="EMBL" id="NOU60835.1"/>
    </source>
</evidence>
<evidence type="ECO:0000256" key="5">
    <source>
        <dbReference type="ARBA" id="ARBA00022694"/>
    </source>
</evidence>
<reference evidence="11 12" key="1">
    <citation type="submission" date="2018-12" db="EMBL/GenBank/DDBJ databases">
        <title>Marinifilum JC070 sp. nov., a marine bacterium isolated from Yongle Blue Hole in the South China Sea.</title>
        <authorList>
            <person name="Fu T."/>
        </authorList>
    </citation>
    <scope>NUCLEOTIDE SEQUENCE [LARGE SCALE GENOMIC DNA]</scope>
    <source>
        <strain evidence="11 12">JC070</strain>
    </source>
</reference>
<evidence type="ECO:0000313" key="12">
    <source>
        <dbReference type="Proteomes" id="UP000732105"/>
    </source>
</evidence>
<accession>A0ABX1WXH9</accession>
<name>A0ABX1WXH9_9BACT</name>
<dbReference type="RefSeq" id="WP_171596108.1">
    <property type="nucleotide sequence ID" value="NZ_RZNH01000023.1"/>
</dbReference>
<dbReference type="SUPFAM" id="SSF52540">
    <property type="entry name" value="P-loop containing nucleoside triphosphate hydrolases"/>
    <property type="match status" value="1"/>
</dbReference>
<sequence>MTELKINSLEDINSVAAEFIKLVGDKRIFAMHGAMGVGKTTFVKAICEEMGVQDTINSPTFAIVNEYHTAKEDIIYHFDFYRIDDVQEAFDFGYEDYFYSEAMCFIEWPEKIDSILPNDTIEVHFKEEADGSRSIRIL</sequence>
<dbReference type="PANTHER" id="PTHR33540:SF2">
    <property type="entry name" value="TRNA THREONYLCARBAMOYLADENOSINE BIOSYNTHESIS PROTEIN TSAE"/>
    <property type="match status" value="1"/>
</dbReference>
<evidence type="ECO:0000256" key="1">
    <source>
        <dbReference type="ARBA" id="ARBA00004496"/>
    </source>
</evidence>
<dbReference type="EMBL" id="RZNH01000023">
    <property type="protein sequence ID" value="NOU60835.1"/>
    <property type="molecule type" value="Genomic_DNA"/>
</dbReference>
<dbReference type="Gene3D" id="3.40.50.300">
    <property type="entry name" value="P-loop containing nucleotide triphosphate hydrolases"/>
    <property type="match status" value="1"/>
</dbReference>
<keyword evidence="7" id="KW-0547">Nucleotide-binding</keyword>
<dbReference type="PANTHER" id="PTHR33540">
    <property type="entry name" value="TRNA THREONYLCARBAMOYLADENOSINE BIOSYNTHESIS PROTEIN TSAE"/>
    <property type="match status" value="1"/>
</dbReference>
<evidence type="ECO:0000256" key="8">
    <source>
        <dbReference type="ARBA" id="ARBA00022840"/>
    </source>
</evidence>
<keyword evidence="5" id="KW-0819">tRNA processing</keyword>
<comment type="subcellular location">
    <subcellularLocation>
        <location evidence="1">Cytoplasm</location>
    </subcellularLocation>
</comment>
<comment type="caution">
    <text evidence="11">The sequence shown here is derived from an EMBL/GenBank/DDBJ whole genome shotgun (WGS) entry which is preliminary data.</text>
</comment>